<dbReference type="OrthoDB" id="9815709at2"/>
<keyword evidence="5" id="KW-1185">Reference proteome</keyword>
<dbReference type="GO" id="GO:0072344">
    <property type="term" value="P:rescue of stalled ribosome"/>
    <property type="evidence" value="ECO:0007669"/>
    <property type="project" value="TreeGrafter"/>
</dbReference>
<dbReference type="RefSeq" id="WP_104519608.1">
    <property type="nucleotide sequence ID" value="NZ_NHRY01000151.1"/>
</dbReference>
<name>A0A2S6NEZ7_RHOGL</name>
<accession>A0A2S6NEZ7</accession>
<protein>
    <submittedName>
        <fullName evidence="4">Aminoacyl-tRNA hydrolase</fullName>
    </submittedName>
</protein>
<sequence length="139" mass="15305">MIQVSRTVSIDERAVEESFIRASGPGGQNVNKVETAVQLRLSLDRAGLPPAVRARLEKLAGRRLTQDGQILITAQQHRTQERNRAAAMEALVGLVRRATVAPVKRVATKPTYGSKLRRLEEKARRSGIKRGRATGRDGE</sequence>
<dbReference type="NCBIfam" id="NF006718">
    <property type="entry name" value="PRK09256.1"/>
    <property type="match status" value="1"/>
</dbReference>
<dbReference type="GO" id="GO:0003747">
    <property type="term" value="F:translation release factor activity"/>
    <property type="evidence" value="ECO:0007669"/>
    <property type="project" value="InterPro"/>
</dbReference>
<organism evidence="4 5">
    <name type="scientific">Rhodopila globiformis</name>
    <name type="common">Rhodopseudomonas globiformis</name>
    <dbReference type="NCBI Taxonomy" id="1071"/>
    <lineage>
        <taxon>Bacteria</taxon>
        <taxon>Pseudomonadati</taxon>
        <taxon>Pseudomonadota</taxon>
        <taxon>Alphaproteobacteria</taxon>
        <taxon>Acetobacterales</taxon>
        <taxon>Acetobacteraceae</taxon>
        <taxon>Rhodopila</taxon>
    </lineage>
</organism>
<dbReference type="PANTHER" id="PTHR47814">
    <property type="entry name" value="PEPTIDYL-TRNA HYDROLASE ARFB"/>
    <property type="match status" value="1"/>
</dbReference>
<dbReference type="SUPFAM" id="SSF75620">
    <property type="entry name" value="Release factor"/>
    <property type="match status" value="1"/>
</dbReference>
<dbReference type="EMBL" id="NHRY01000151">
    <property type="protein sequence ID" value="PPQ33225.1"/>
    <property type="molecule type" value="Genomic_DNA"/>
</dbReference>
<feature type="region of interest" description="Disordered" evidence="2">
    <location>
        <begin position="114"/>
        <end position="139"/>
    </location>
</feature>
<comment type="similarity">
    <text evidence="1">Belongs to the prokaryotic/mitochondrial release factor family.</text>
</comment>
<dbReference type="GO" id="GO:0043022">
    <property type="term" value="F:ribosome binding"/>
    <property type="evidence" value="ECO:0007669"/>
    <property type="project" value="TreeGrafter"/>
</dbReference>
<evidence type="ECO:0000256" key="1">
    <source>
        <dbReference type="ARBA" id="ARBA00010835"/>
    </source>
</evidence>
<dbReference type="Pfam" id="PF00472">
    <property type="entry name" value="RF-1"/>
    <property type="match status" value="1"/>
</dbReference>
<dbReference type="AlphaFoldDB" id="A0A2S6NEZ7"/>
<comment type="caution">
    <text evidence="4">The sequence shown here is derived from an EMBL/GenBank/DDBJ whole genome shotgun (WGS) entry which is preliminary data.</text>
</comment>
<dbReference type="PROSITE" id="PS00745">
    <property type="entry name" value="RF_PROK_I"/>
    <property type="match status" value="1"/>
</dbReference>
<evidence type="ECO:0000259" key="3">
    <source>
        <dbReference type="PROSITE" id="PS00745"/>
    </source>
</evidence>
<evidence type="ECO:0000313" key="4">
    <source>
        <dbReference type="EMBL" id="PPQ33225.1"/>
    </source>
</evidence>
<dbReference type="PANTHER" id="PTHR47814:SF1">
    <property type="entry name" value="PEPTIDYL-TRNA HYDROLASE ARFB"/>
    <property type="match status" value="1"/>
</dbReference>
<dbReference type="Proteomes" id="UP000239724">
    <property type="component" value="Unassembled WGS sequence"/>
</dbReference>
<dbReference type="InterPro" id="IPR045853">
    <property type="entry name" value="Pep_chain_release_fac_I_sf"/>
</dbReference>
<dbReference type="Gene3D" id="3.30.160.20">
    <property type="match status" value="1"/>
</dbReference>
<gene>
    <name evidence="4" type="ORF">CCS01_14775</name>
</gene>
<evidence type="ECO:0000313" key="5">
    <source>
        <dbReference type="Proteomes" id="UP000239724"/>
    </source>
</evidence>
<dbReference type="GO" id="GO:0004045">
    <property type="term" value="F:peptidyl-tRNA hydrolase activity"/>
    <property type="evidence" value="ECO:0007669"/>
    <property type="project" value="TreeGrafter"/>
</dbReference>
<dbReference type="InterPro" id="IPR000352">
    <property type="entry name" value="Pep_chain_release_fac_I"/>
</dbReference>
<keyword evidence="4" id="KW-0378">Hydrolase</keyword>
<feature type="domain" description="Prokaryotic-type class I peptide chain release factors" evidence="3">
    <location>
        <begin position="21"/>
        <end position="37"/>
    </location>
</feature>
<reference evidence="4 5" key="1">
    <citation type="journal article" date="2018" name="Arch. Microbiol.">
        <title>New insights into the metabolic potential of the phototrophic purple bacterium Rhodopila globiformis DSM 161(T) from its draft genome sequence and evidence for a vanadium-dependent nitrogenase.</title>
        <authorList>
            <person name="Imhoff J.F."/>
            <person name="Rahn T."/>
            <person name="Kunzel S."/>
            <person name="Neulinger S.C."/>
        </authorList>
    </citation>
    <scope>NUCLEOTIDE SEQUENCE [LARGE SCALE GENOMIC DNA]</scope>
    <source>
        <strain evidence="4 5">DSM 161</strain>
    </source>
</reference>
<proteinExistence type="inferred from homology"/>
<evidence type="ECO:0000256" key="2">
    <source>
        <dbReference type="SAM" id="MobiDB-lite"/>
    </source>
</evidence>